<accession>A0ABR3N526</accession>
<sequence length="293" mass="33096">MGHVISEDGVQPDNEKVEAIVNMPAPEDKKGLQRLLGMTKYLSQYIRNEAVLTAPLRQLLRKDSEWLWMPEHDAALGSLKKALTEAPVLRFFDPQQQIVLQADASKDGLGACLLQQERPVTYASRALTLAERNYAQIEKELLAVVFAARKFHQYVFGASVIVHSDHKPLEAIVTKPLSQAPARLQRMLLQLQRYNLQVIYTPGKDMLIADTLSRAFLSEDGQHGESLEGVERVVYAMEATEAMGAEILARLKSVTKEDETSSKLKEVHQQGWPAHMKQLERDIKSYWPIRNTI</sequence>
<dbReference type="CDD" id="cd09274">
    <property type="entry name" value="RNase_HI_RT_Ty3"/>
    <property type="match status" value="1"/>
</dbReference>
<dbReference type="PANTHER" id="PTHR37984">
    <property type="entry name" value="PROTEIN CBG26694"/>
    <property type="match status" value="1"/>
</dbReference>
<gene>
    <name evidence="8" type="ORF">QQF64_030943</name>
</gene>
<evidence type="ECO:0000256" key="5">
    <source>
        <dbReference type="ARBA" id="ARBA00022801"/>
    </source>
</evidence>
<proteinExistence type="predicted"/>
<dbReference type="PANTHER" id="PTHR37984:SF7">
    <property type="entry name" value="INTEGRASE CATALYTIC DOMAIN-CONTAINING PROTEIN"/>
    <property type="match status" value="1"/>
</dbReference>
<keyword evidence="9" id="KW-1185">Reference proteome</keyword>
<dbReference type="InterPro" id="IPR043128">
    <property type="entry name" value="Rev_trsase/Diguanyl_cyclase"/>
</dbReference>
<keyword evidence="6" id="KW-0695">RNA-directed DNA polymerase</keyword>
<keyword evidence="5" id="KW-0378">Hydrolase</keyword>
<keyword evidence="3" id="KW-0540">Nuclease</keyword>
<feature type="domain" description="Reverse transcriptase RNase H-like" evidence="7">
    <location>
        <begin position="93"/>
        <end position="194"/>
    </location>
</feature>
<dbReference type="EMBL" id="JAYMGO010000007">
    <property type="protein sequence ID" value="KAL1271927.1"/>
    <property type="molecule type" value="Genomic_DNA"/>
</dbReference>
<reference evidence="8 9" key="1">
    <citation type="submission" date="2023-09" db="EMBL/GenBank/DDBJ databases">
        <authorList>
            <person name="Wang M."/>
        </authorList>
    </citation>
    <scope>NUCLEOTIDE SEQUENCE [LARGE SCALE GENOMIC DNA]</scope>
    <source>
        <strain evidence="8">GT-2023</strain>
        <tissue evidence="8">Liver</tissue>
    </source>
</reference>
<evidence type="ECO:0000256" key="3">
    <source>
        <dbReference type="ARBA" id="ARBA00022722"/>
    </source>
</evidence>
<dbReference type="InterPro" id="IPR043502">
    <property type="entry name" value="DNA/RNA_pol_sf"/>
</dbReference>
<evidence type="ECO:0000313" key="9">
    <source>
        <dbReference type="Proteomes" id="UP001558613"/>
    </source>
</evidence>
<evidence type="ECO:0000256" key="2">
    <source>
        <dbReference type="ARBA" id="ARBA00022695"/>
    </source>
</evidence>
<name>A0ABR3N526_9TELE</name>
<evidence type="ECO:0000259" key="7">
    <source>
        <dbReference type="Pfam" id="PF17917"/>
    </source>
</evidence>
<dbReference type="Gene3D" id="3.30.70.270">
    <property type="match status" value="1"/>
</dbReference>
<comment type="caution">
    <text evidence="8">The sequence shown here is derived from an EMBL/GenBank/DDBJ whole genome shotgun (WGS) entry which is preliminary data.</text>
</comment>
<keyword evidence="2" id="KW-0548">Nucleotidyltransferase</keyword>
<dbReference type="SUPFAM" id="SSF56672">
    <property type="entry name" value="DNA/RNA polymerases"/>
    <property type="match status" value="1"/>
</dbReference>
<dbReference type="Proteomes" id="UP001558613">
    <property type="component" value="Unassembled WGS sequence"/>
</dbReference>
<evidence type="ECO:0000256" key="1">
    <source>
        <dbReference type="ARBA" id="ARBA00022679"/>
    </source>
</evidence>
<evidence type="ECO:0000256" key="6">
    <source>
        <dbReference type="ARBA" id="ARBA00022918"/>
    </source>
</evidence>
<dbReference type="InterPro" id="IPR050951">
    <property type="entry name" value="Retrovirus_Pol_polyprotein"/>
</dbReference>
<keyword evidence="4" id="KW-0255">Endonuclease</keyword>
<dbReference type="Pfam" id="PF17917">
    <property type="entry name" value="RT_RNaseH"/>
    <property type="match status" value="1"/>
</dbReference>
<organism evidence="8 9">
    <name type="scientific">Cirrhinus molitorella</name>
    <name type="common">mud carp</name>
    <dbReference type="NCBI Taxonomy" id="172907"/>
    <lineage>
        <taxon>Eukaryota</taxon>
        <taxon>Metazoa</taxon>
        <taxon>Chordata</taxon>
        <taxon>Craniata</taxon>
        <taxon>Vertebrata</taxon>
        <taxon>Euteleostomi</taxon>
        <taxon>Actinopterygii</taxon>
        <taxon>Neopterygii</taxon>
        <taxon>Teleostei</taxon>
        <taxon>Ostariophysi</taxon>
        <taxon>Cypriniformes</taxon>
        <taxon>Cyprinidae</taxon>
        <taxon>Labeoninae</taxon>
        <taxon>Labeonini</taxon>
        <taxon>Cirrhinus</taxon>
    </lineage>
</organism>
<protein>
    <recommendedName>
        <fullName evidence="7">Reverse transcriptase RNase H-like domain-containing protein</fullName>
    </recommendedName>
</protein>
<evidence type="ECO:0000313" key="8">
    <source>
        <dbReference type="EMBL" id="KAL1271927.1"/>
    </source>
</evidence>
<dbReference type="InterPro" id="IPR041373">
    <property type="entry name" value="RT_RNaseH"/>
</dbReference>
<evidence type="ECO:0000256" key="4">
    <source>
        <dbReference type="ARBA" id="ARBA00022759"/>
    </source>
</evidence>
<keyword evidence="1" id="KW-0808">Transferase</keyword>